<dbReference type="EMBL" id="BART01001637">
    <property type="protein sequence ID" value="GAG71892.1"/>
    <property type="molecule type" value="Genomic_DNA"/>
</dbReference>
<organism evidence="1">
    <name type="scientific">marine sediment metagenome</name>
    <dbReference type="NCBI Taxonomy" id="412755"/>
    <lineage>
        <taxon>unclassified sequences</taxon>
        <taxon>metagenomes</taxon>
        <taxon>ecological metagenomes</taxon>
    </lineage>
</organism>
<protein>
    <submittedName>
        <fullName evidence="1">Uncharacterized protein</fullName>
    </submittedName>
</protein>
<comment type="caution">
    <text evidence="1">The sequence shown here is derived from an EMBL/GenBank/DDBJ whole genome shotgun (WGS) entry which is preliminary data.</text>
</comment>
<accession>X1ARD4</accession>
<sequence length="165" mass="17612">MPLQKQFSGLPDLLGLYTGGAVQLDLNPELTGTIDMLPFIEPPRIAHVDGTGGVAASNLIQRGVTVPPGELWLVRTVGVQSVVIPVANTGRINMGFQTDAVAVAVPFGPPSVLNASSGGFATHGYIFPDPFVARPGWQIGMFWVGRTGATNFFVHVDVYYHRVKI</sequence>
<name>X1ARD4_9ZZZZ</name>
<gene>
    <name evidence="1" type="ORF">S01H4_05588</name>
</gene>
<evidence type="ECO:0000313" key="1">
    <source>
        <dbReference type="EMBL" id="GAG71892.1"/>
    </source>
</evidence>
<reference evidence="1" key="1">
    <citation type="journal article" date="2014" name="Front. Microbiol.">
        <title>High frequency of phylogenetically diverse reductive dehalogenase-homologous genes in deep subseafloor sedimentary metagenomes.</title>
        <authorList>
            <person name="Kawai M."/>
            <person name="Futagami T."/>
            <person name="Toyoda A."/>
            <person name="Takaki Y."/>
            <person name="Nishi S."/>
            <person name="Hori S."/>
            <person name="Arai W."/>
            <person name="Tsubouchi T."/>
            <person name="Morono Y."/>
            <person name="Uchiyama I."/>
            <person name="Ito T."/>
            <person name="Fujiyama A."/>
            <person name="Inagaki F."/>
            <person name="Takami H."/>
        </authorList>
    </citation>
    <scope>NUCLEOTIDE SEQUENCE</scope>
    <source>
        <strain evidence="1">Expedition CK06-06</strain>
    </source>
</reference>
<dbReference type="AlphaFoldDB" id="X1ARD4"/>
<proteinExistence type="predicted"/>